<gene>
    <name evidence="5" type="ORF">FO442_10050</name>
</gene>
<dbReference type="PANTHER" id="PTHR23073">
    <property type="entry name" value="26S PROTEASOME REGULATORY SUBUNIT"/>
    <property type="match status" value="1"/>
</dbReference>
<feature type="domain" description="AAA+ ATPase" evidence="4">
    <location>
        <begin position="224"/>
        <end position="356"/>
    </location>
</feature>
<keyword evidence="2" id="KW-0547">Nucleotide-binding</keyword>
<dbReference type="SUPFAM" id="SSF52540">
    <property type="entry name" value="P-loop containing nucleoside triphosphate hydrolases"/>
    <property type="match status" value="1"/>
</dbReference>
<dbReference type="EMBL" id="VLPL01000004">
    <property type="protein sequence ID" value="TSJ44929.1"/>
    <property type="molecule type" value="Genomic_DNA"/>
</dbReference>
<evidence type="ECO:0000313" key="5">
    <source>
        <dbReference type="EMBL" id="TSJ44929.1"/>
    </source>
</evidence>
<dbReference type="GO" id="GO:0016887">
    <property type="term" value="F:ATP hydrolysis activity"/>
    <property type="evidence" value="ECO:0007669"/>
    <property type="project" value="InterPro"/>
</dbReference>
<dbReference type="OrthoDB" id="7438987at2"/>
<dbReference type="InterPro" id="IPR050221">
    <property type="entry name" value="26S_Proteasome_ATPase"/>
</dbReference>
<accession>A0A556MYR2</accession>
<evidence type="ECO:0000256" key="3">
    <source>
        <dbReference type="ARBA" id="ARBA00022840"/>
    </source>
</evidence>
<evidence type="ECO:0000313" key="6">
    <source>
        <dbReference type="Proteomes" id="UP000316008"/>
    </source>
</evidence>
<dbReference type="AlphaFoldDB" id="A0A556MYR2"/>
<evidence type="ECO:0000256" key="1">
    <source>
        <dbReference type="ARBA" id="ARBA00006914"/>
    </source>
</evidence>
<dbReference type="CDD" id="cd19481">
    <property type="entry name" value="RecA-like_protease"/>
    <property type="match status" value="1"/>
</dbReference>
<sequence>MKNTIQYFQTLLHTAFALYFGQESEYKSLEEISLPKKDELSAWTGKELTWEEKVALLLALMPHISPQSLDLFFILNKNLDRPYTEFGGWKGTSHNGFLPTGETLAFLLALNSEEKRKVVVNLFDQEHWFYKENVIRLEGQGPGEPYLSGKLCVSDEFLAKVYRDGNYRPDYSSDFPARRMETRLNWEDLVIPYNLKEELEQITQWLENGKTIREKWNLDKFLKNGYRCLFHGPPGTGKTLTASLLGKQHGMDVYRIDLSMVVSKYIGETEKNLAKIFDRAEHQNWILFFDEADALFGKRTETSDSNDRHANQEVAYLLQRIEDFPGMVILATNIKDNLDEAFFRRFQSILYFPVPNQQLRYDLWQRMIPAEWLDDQSEEILREAAIIKLSGGSMLNVVQSCALQLFHPNSPAKLNLEMLKNTIKKELEKEGKLVN</sequence>
<dbReference type="InterPro" id="IPR003593">
    <property type="entry name" value="AAA+_ATPase"/>
</dbReference>
<dbReference type="Proteomes" id="UP000316008">
    <property type="component" value="Unassembled WGS sequence"/>
</dbReference>
<reference evidence="5 6" key="1">
    <citation type="submission" date="2019-07" db="EMBL/GenBank/DDBJ databases">
        <authorList>
            <person name="Huq M.A."/>
        </authorList>
    </citation>
    <scope>NUCLEOTIDE SEQUENCE [LARGE SCALE GENOMIC DNA]</scope>
    <source>
        <strain evidence="5 6">MAH-3</strain>
    </source>
</reference>
<keyword evidence="3 5" id="KW-0067">ATP-binding</keyword>
<organism evidence="5 6">
    <name type="scientific">Fluviicola chungangensis</name>
    <dbReference type="NCBI Taxonomy" id="2597671"/>
    <lineage>
        <taxon>Bacteria</taxon>
        <taxon>Pseudomonadati</taxon>
        <taxon>Bacteroidota</taxon>
        <taxon>Flavobacteriia</taxon>
        <taxon>Flavobacteriales</taxon>
        <taxon>Crocinitomicaceae</taxon>
        <taxon>Fluviicola</taxon>
    </lineage>
</organism>
<comment type="similarity">
    <text evidence="1">Belongs to the AAA ATPase family.</text>
</comment>
<dbReference type="RefSeq" id="WP_144333043.1">
    <property type="nucleotide sequence ID" value="NZ_VLPL01000004.1"/>
</dbReference>
<dbReference type="InterPro" id="IPR003959">
    <property type="entry name" value="ATPase_AAA_core"/>
</dbReference>
<evidence type="ECO:0000256" key="2">
    <source>
        <dbReference type="ARBA" id="ARBA00022741"/>
    </source>
</evidence>
<evidence type="ECO:0000259" key="4">
    <source>
        <dbReference type="SMART" id="SM00382"/>
    </source>
</evidence>
<comment type="caution">
    <text evidence="5">The sequence shown here is derived from an EMBL/GenBank/DDBJ whole genome shotgun (WGS) entry which is preliminary data.</text>
</comment>
<keyword evidence="6" id="KW-1185">Reference proteome</keyword>
<dbReference type="Pfam" id="PF00004">
    <property type="entry name" value="AAA"/>
    <property type="match status" value="1"/>
</dbReference>
<name>A0A556MYR2_9FLAO</name>
<proteinExistence type="inferred from homology"/>
<dbReference type="Gene3D" id="3.40.50.300">
    <property type="entry name" value="P-loop containing nucleotide triphosphate hydrolases"/>
    <property type="match status" value="1"/>
</dbReference>
<dbReference type="InterPro" id="IPR027417">
    <property type="entry name" value="P-loop_NTPase"/>
</dbReference>
<protein>
    <submittedName>
        <fullName evidence="5">ATP-binding protein</fullName>
    </submittedName>
</protein>
<dbReference type="SMART" id="SM00382">
    <property type="entry name" value="AAA"/>
    <property type="match status" value="1"/>
</dbReference>
<dbReference type="GO" id="GO:0005524">
    <property type="term" value="F:ATP binding"/>
    <property type="evidence" value="ECO:0007669"/>
    <property type="project" value="UniProtKB-KW"/>
</dbReference>